<feature type="non-terminal residue" evidence="1">
    <location>
        <position position="229"/>
    </location>
</feature>
<dbReference type="AlphaFoldDB" id="A0A383A7W4"/>
<organism evidence="1">
    <name type="scientific">marine metagenome</name>
    <dbReference type="NCBI Taxonomy" id="408172"/>
    <lineage>
        <taxon>unclassified sequences</taxon>
        <taxon>metagenomes</taxon>
        <taxon>ecological metagenomes</taxon>
    </lineage>
</organism>
<reference evidence="1" key="1">
    <citation type="submission" date="2018-05" db="EMBL/GenBank/DDBJ databases">
        <authorList>
            <person name="Lanie J.A."/>
            <person name="Ng W.-L."/>
            <person name="Kazmierczak K.M."/>
            <person name="Andrzejewski T.M."/>
            <person name="Davidsen T.M."/>
            <person name="Wayne K.J."/>
            <person name="Tettelin H."/>
            <person name="Glass J.I."/>
            <person name="Rusch D."/>
            <person name="Podicherti R."/>
            <person name="Tsui H.-C.T."/>
            <person name="Winkler M.E."/>
        </authorList>
    </citation>
    <scope>NUCLEOTIDE SEQUENCE</scope>
</reference>
<evidence type="ECO:0000313" key="1">
    <source>
        <dbReference type="EMBL" id="SVE03887.1"/>
    </source>
</evidence>
<gene>
    <name evidence="1" type="ORF">METZ01_LOCUS456741</name>
</gene>
<name>A0A383A7W4_9ZZZZ</name>
<accession>A0A383A7W4</accession>
<dbReference type="EMBL" id="UINC01189966">
    <property type="protein sequence ID" value="SVE03887.1"/>
    <property type="molecule type" value="Genomic_DNA"/>
</dbReference>
<proteinExistence type="predicted"/>
<sequence>MLTIKPFLSVKDFLYLGVGLFVVLNTLHASTSVTATVSSNVDPARYGDSDINESNTITITITHNGTDGQSAPDGFLDGVAQLWYVFSETGVAPDIATDCTGGDAANANCARPWIDPDFAKNIGGNTSVMTVTGADLATIDAVSGQEGNNFDFKVVLSSASGGPSDVTLQINNWVNVDETPYLSYDLVDNYFGTSGAESYPTGSFFDDSPKNSGSHNGFFNESITITIQT</sequence>
<protein>
    <submittedName>
        <fullName evidence="1">Uncharacterized protein</fullName>
    </submittedName>
</protein>